<dbReference type="Proteomes" id="UP001302652">
    <property type="component" value="Chromosome 3"/>
</dbReference>
<evidence type="ECO:0000256" key="1">
    <source>
        <dbReference type="ARBA" id="ARBA00023235"/>
    </source>
</evidence>
<keyword evidence="1 2" id="KW-0413">Isomerase</keyword>
<accession>A0ABZ0EEE5</accession>
<dbReference type="Gene3D" id="3.20.20.150">
    <property type="entry name" value="Divalent-metal-dependent TIM barrel enzymes"/>
    <property type="match status" value="1"/>
</dbReference>
<keyword evidence="5" id="KW-1185">Reference proteome</keyword>
<dbReference type="Pfam" id="PF01261">
    <property type="entry name" value="AP_endonuc_2"/>
    <property type="match status" value="1"/>
</dbReference>
<reference evidence="4 5" key="1">
    <citation type="submission" date="2023-10" db="EMBL/GenBank/DDBJ databases">
        <title>Surface-active antibiotics is a multifunctional adaptation for post-fire microbes.</title>
        <authorList>
            <person name="Liu M.D."/>
            <person name="Du Y."/>
            <person name="Koupaei S.K."/>
            <person name="Kim N.R."/>
            <person name="Zhang W."/>
            <person name="Traxler M.F."/>
        </authorList>
    </citation>
    <scope>NUCLEOTIDE SEQUENCE [LARGE SCALE GENOMIC DNA]</scope>
    <source>
        <strain evidence="4 5">F3</strain>
    </source>
</reference>
<protein>
    <submittedName>
        <fullName evidence="4">TIM barrel protein</fullName>
    </submittedName>
</protein>
<proteinExistence type="inferred from homology"/>
<name>A0ABZ0EEE5_9BURK</name>
<dbReference type="SUPFAM" id="SSF51658">
    <property type="entry name" value="Xylose isomerase-like"/>
    <property type="match status" value="1"/>
</dbReference>
<dbReference type="InterPro" id="IPR026040">
    <property type="entry name" value="HyI-like"/>
</dbReference>
<dbReference type="PANTHER" id="PTHR43489">
    <property type="entry name" value="ISOMERASE"/>
    <property type="match status" value="1"/>
</dbReference>
<organism evidence="4 5">
    <name type="scientific">Paraburkholderia kirstenboschensis</name>
    <dbReference type="NCBI Taxonomy" id="1245436"/>
    <lineage>
        <taxon>Bacteria</taxon>
        <taxon>Pseudomonadati</taxon>
        <taxon>Pseudomonadota</taxon>
        <taxon>Betaproteobacteria</taxon>
        <taxon>Burkholderiales</taxon>
        <taxon>Burkholderiaceae</taxon>
        <taxon>Paraburkholderia</taxon>
    </lineage>
</organism>
<comment type="similarity">
    <text evidence="2">Belongs to the hyi family.</text>
</comment>
<feature type="domain" description="Xylose isomerase-like TIM barrel" evidence="3">
    <location>
        <begin position="21"/>
        <end position="256"/>
    </location>
</feature>
<gene>
    <name evidence="4" type="ORF">RW095_04025</name>
</gene>
<dbReference type="PANTHER" id="PTHR43489:SF6">
    <property type="entry name" value="HYDROXYPYRUVATE ISOMERASE-RELATED"/>
    <property type="match status" value="1"/>
</dbReference>
<dbReference type="PIRSF" id="PIRSF006241">
    <property type="entry name" value="HyI"/>
    <property type="match status" value="1"/>
</dbReference>
<dbReference type="InterPro" id="IPR036237">
    <property type="entry name" value="Xyl_isomerase-like_sf"/>
</dbReference>
<evidence type="ECO:0000259" key="3">
    <source>
        <dbReference type="Pfam" id="PF01261"/>
    </source>
</evidence>
<evidence type="ECO:0000313" key="5">
    <source>
        <dbReference type="Proteomes" id="UP001302652"/>
    </source>
</evidence>
<dbReference type="EMBL" id="CP136511">
    <property type="protein sequence ID" value="WOD14597.1"/>
    <property type="molecule type" value="Genomic_DNA"/>
</dbReference>
<evidence type="ECO:0000256" key="2">
    <source>
        <dbReference type="PIRNR" id="PIRNR006241"/>
    </source>
</evidence>
<dbReference type="InterPro" id="IPR013022">
    <property type="entry name" value="Xyl_isomerase-like_TIM-brl"/>
</dbReference>
<dbReference type="RefSeq" id="WP_317016531.1">
    <property type="nucleotide sequence ID" value="NZ_CP136511.1"/>
</dbReference>
<dbReference type="InterPro" id="IPR050417">
    <property type="entry name" value="Sugar_Epim/Isomerase"/>
</dbReference>
<evidence type="ECO:0000313" key="4">
    <source>
        <dbReference type="EMBL" id="WOD14597.1"/>
    </source>
</evidence>
<sequence>MSKFSANISTMFQDLTILDRIEAASKAGFQAVELWFPYEIDAAEFKRSLDQHNVVCVGINSPAGNPANGDWGLAAEPLRRADFEQSVQQAMAYAKAIACPKVHVMAGIVPEGHSRVEAWDTYRQNIAVACQIARDYGRVVLVEPLNSVDRPAYLLHRQRQAIELIKSLNEPDNLAIMLDVYHVQREQGNIVECLLETLPYAGHIQIADVPGRHEPGTGEINFSFVFSELRRAGYDGWIGCEYFPAKSTLDGLGWIEPWSVA</sequence>